<protein>
    <submittedName>
        <fullName evidence="13">Probable apyrase 4 (AtAPY4) (ATP-diphosphatase ) (ATP-diphosphohydrolase) (Adenosine diphosphatase) (ADPase) (NTPDase) (Nucleoside triphosphate diphosphohydrolase 4)</fullName>
    </submittedName>
</protein>
<proteinExistence type="inferred from homology"/>
<name>A0A9P1GGD8_9DINO</name>
<dbReference type="InterPro" id="IPR017853">
    <property type="entry name" value="GH"/>
</dbReference>
<feature type="binding site" evidence="8">
    <location>
        <begin position="181"/>
        <end position="185"/>
    </location>
    <ligand>
        <name>ATP</name>
        <dbReference type="ChEBI" id="CHEBI:30616"/>
    </ligand>
</feature>
<dbReference type="OrthoDB" id="421038at2759"/>
<evidence type="ECO:0000256" key="8">
    <source>
        <dbReference type="PIRSR" id="PIRSR600407-2"/>
    </source>
</evidence>
<dbReference type="CDD" id="cd24003">
    <property type="entry name" value="ASKHA_NBD_GDA1_CD39_NTPase"/>
    <property type="match status" value="1"/>
</dbReference>
<feature type="active site" description="Proton acceptor" evidence="7">
    <location>
        <position position="152"/>
    </location>
</feature>
<dbReference type="InterPro" id="IPR000254">
    <property type="entry name" value="CBD"/>
</dbReference>
<feature type="domain" description="CBM1" evidence="10">
    <location>
        <begin position="485"/>
        <end position="521"/>
    </location>
</feature>
<keyword evidence="8" id="KW-0547">Nucleotide-binding</keyword>
<dbReference type="GO" id="GO:0034411">
    <property type="term" value="P:cell wall (1-&gt;3)-beta-D-glucan biosynthetic process"/>
    <property type="evidence" value="ECO:0007669"/>
    <property type="project" value="TreeGrafter"/>
</dbReference>
<comment type="similarity">
    <text evidence="2">Belongs to the GDA1/CD39 NTPase family.</text>
</comment>
<dbReference type="SUPFAM" id="SSF57180">
    <property type="entry name" value="Cellulose-binding domain"/>
    <property type="match status" value="1"/>
</dbReference>
<dbReference type="Pfam" id="PF00734">
    <property type="entry name" value="CBM_1"/>
    <property type="match status" value="1"/>
</dbReference>
<dbReference type="InterPro" id="IPR000407">
    <property type="entry name" value="GDA1_CD39_NTPase"/>
</dbReference>
<organism evidence="11">
    <name type="scientific">Cladocopium goreaui</name>
    <dbReference type="NCBI Taxonomy" id="2562237"/>
    <lineage>
        <taxon>Eukaryota</taxon>
        <taxon>Sar</taxon>
        <taxon>Alveolata</taxon>
        <taxon>Dinophyceae</taxon>
        <taxon>Suessiales</taxon>
        <taxon>Symbiodiniaceae</taxon>
        <taxon>Cladocopium</taxon>
    </lineage>
</organism>
<dbReference type="EMBL" id="CAMXCT030005691">
    <property type="protein sequence ID" value="CAL4800373.1"/>
    <property type="molecule type" value="Genomic_DNA"/>
</dbReference>
<dbReference type="Gene3D" id="3.20.20.80">
    <property type="entry name" value="Glycosidases"/>
    <property type="match status" value="1"/>
</dbReference>
<comment type="caution">
    <text evidence="11">The sequence shown here is derived from an EMBL/GenBank/DDBJ whole genome shotgun (WGS) entry which is preliminary data.</text>
</comment>
<dbReference type="GO" id="GO:0042124">
    <property type="term" value="F:1,3-beta-glucanosyltransferase activity"/>
    <property type="evidence" value="ECO:0007669"/>
    <property type="project" value="TreeGrafter"/>
</dbReference>
<dbReference type="GO" id="GO:0005524">
    <property type="term" value="F:ATP binding"/>
    <property type="evidence" value="ECO:0007669"/>
    <property type="project" value="UniProtKB-KW"/>
</dbReference>
<keyword evidence="5" id="KW-1015">Disulfide bond</keyword>
<evidence type="ECO:0000256" key="9">
    <source>
        <dbReference type="SAM" id="MobiDB-lite"/>
    </source>
</evidence>
<evidence type="ECO:0000256" key="5">
    <source>
        <dbReference type="ARBA" id="ARBA00023157"/>
    </source>
</evidence>
<dbReference type="InterPro" id="IPR035971">
    <property type="entry name" value="CBD_sf"/>
</dbReference>
<evidence type="ECO:0000313" key="12">
    <source>
        <dbReference type="EMBL" id="CAL1166436.1"/>
    </source>
</evidence>
<dbReference type="GO" id="GO:0030248">
    <property type="term" value="F:cellulose binding"/>
    <property type="evidence" value="ECO:0007669"/>
    <property type="project" value="InterPro"/>
</dbReference>
<feature type="region of interest" description="Disordered" evidence="9">
    <location>
        <begin position="523"/>
        <end position="587"/>
    </location>
</feature>
<evidence type="ECO:0000313" key="11">
    <source>
        <dbReference type="EMBL" id="CAI4013061.1"/>
    </source>
</evidence>
<keyword evidence="3" id="KW-0732">Signal</keyword>
<reference evidence="11" key="1">
    <citation type="submission" date="2022-10" db="EMBL/GenBank/DDBJ databases">
        <authorList>
            <person name="Chen Y."/>
            <person name="Dougan E. K."/>
            <person name="Chan C."/>
            <person name="Rhodes N."/>
            <person name="Thang M."/>
        </authorList>
    </citation>
    <scope>NUCLEOTIDE SEQUENCE</scope>
</reference>
<dbReference type="GO" id="GO:0005576">
    <property type="term" value="C:extracellular region"/>
    <property type="evidence" value="ECO:0007669"/>
    <property type="project" value="InterPro"/>
</dbReference>
<dbReference type="SUPFAM" id="SSF51445">
    <property type="entry name" value="(Trans)glycosidases"/>
    <property type="match status" value="1"/>
</dbReference>
<evidence type="ECO:0000256" key="1">
    <source>
        <dbReference type="ARBA" id="ARBA00007528"/>
    </source>
</evidence>
<keyword evidence="14" id="KW-1185">Reference proteome</keyword>
<reference evidence="12" key="2">
    <citation type="submission" date="2024-04" db="EMBL/GenBank/DDBJ databases">
        <authorList>
            <person name="Chen Y."/>
            <person name="Shah S."/>
            <person name="Dougan E. K."/>
            <person name="Thang M."/>
            <person name="Chan C."/>
        </authorList>
    </citation>
    <scope>NUCLEOTIDE SEQUENCE [LARGE SCALE GENOMIC DNA]</scope>
</reference>
<dbReference type="EMBL" id="CAMXCT020005691">
    <property type="protein sequence ID" value="CAL1166436.1"/>
    <property type="molecule type" value="Genomic_DNA"/>
</dbReference>
<keyword evidence="8" id="KW-0067">ATP-binding</keyword>
<keyword evidence="4" id="KW-0378">Hydrolase</keyword>
<accession>A0A9P1GGD8</accession>
<evidence type="ECO:0000256" key="4">
    <source>
        <dbReference type="ARBA" id="ARBA00022801"/>
    </source>
</evidence>
<dbReference type="InterPro" id="IPR004886">
    <property type="entry name" value="Glucanosyltransferase"/>
</dbReference>
<dbReference type="Proteomes" id="UP001152797">
    <property type="component" value="Unassembled WGS sequence"/>
</dbReference>
<comment type="similarity">
    <text evidence="1">Belongs to the glycosyl hydrolase 72 family.</text>
</comment>
<dbReference type="GO" id="GO:0016787">
    <property type="term" value="F:hydrolase activity"/>
    <property type="evidence" value="ECO:0007669"/>
    <property type="project" value="UniProtKB-KW"/>
</dbReference>
<dbReference type="Gene3D" id="3.30.420.150">
    <property type="entry name" value="Exopolyphosphatase. Domain 2"/>
    <property type="match status" value="1"/>
</dbReference>
<dbReference type="EMBL" id="CAMXCT010005691">
    <property type="protein sequence ID" value="CAI4013061.1"/>
    <property type="molecule type" value="Genomic_DNA"/>
</dbReference>
<dbReference type="PROSITE" id="PS51164">
    <property type="entry name" value="CBM1_2"/>
    <property type="match status" value="1"/>
</dbReference>
<dbReference type="PANTHER" id="PTHR31468:SF2">
    <property type="entry name" value="1,3-BETA-GLUCANOSYLTRANSFERASE GAS1"/>
    <property type="match status" value="1"/>
</dbReference>
<evidence type="ECO:0000256" key="7">
    <source>
        <dbReference type="PIRSR" id="PIRSR600407-1"/>
    </source>
</evidence>
<dbReference type="AlphaFoldDB" id="A0A9P1GGD8"/>
<dbReference type="GO" id="GO:0005886">
    <property type="term" value="C:plasma membrane"/>
    <property type="evidence" value="ECO:0007669"/>
    <property type="project" value="TreeGrafter"/>
</dbReference>
<gene>
    <name evidence="11" type="ORF">C1SCF055_LOCUS38066</name>
</gene>
<dbReference type="Pfam" id="PF01150">
    <property type="entry name" value="GDA1_CD39"/>
    <property type="match status" value="1"/>
</dbReference>
<dbReference type="SMART" id="SM00236">
    <property type="entry name" value="fCBD"/>
    <property type="match status" value="1"/>
</dbReference>
<evidence type="ECO:0000256" key="6">
    <source>
        <dbReference type="ARBA" id="ARBA00023180"/>
    </source>
</evidence>
<evidence type="ECO:0000256" key="2">
    <source>
        <dbReference type="ARBA" id="ARBA00009283"/>
    </source>
</evidence>
<dbReference type="Gene3D" id="3.30.420.40">
    <property type="match status" value="1"/>
</dbReference>
<keyword evidence="6" id="KW-0325">Glycoprotein</keyword>
<dbReference type="PANTHER" id="PTHR31468">
    <property type="entry name" value="1,3-BETA-GLUCANOSYLTRANSFERASE GAS1"/>
    <property type="match status" value="1"/>
</dbReference>
<evidence type="ECO:0000313" key="14">
    <source>
        <dbReference type="Proteomes" id="UP001152797"/>
    </source>
</evidence>
<sequence>MIQVVAQPALRGSAVSQGALEQALVFDAGSSGTRIHIFNMRMPPGGAHVPRIDLSVRDNQTWKVKPGLSHFAEHDDLRGCRENIERLVGFANNFVEEGRRKDTPVLLKATAGLRAVQQEKAAAVLEEVRSTLRVSGYWFQDDWVDIIKGKEEAGLAWIAANYLHGTFAFDKESLGIIEMGGGSTQVSFELQPGEKDRIPVTDFYQFQTALGKVYDLYAHSYLGFGQDYAQNKLKDLSDAGEDPCYPPGYSRVSRLGSSVQGIGKSDLCESNIHKMLFQEAGAPGHYEHELPVRGSLIATENFFYVREDLKLSHMEGVPPSQAEAAEVCGKDLSFTFEKACFSLSYQLAFLSAVNALNGGNEVQVKRKINGGDIDWALGAAGREWSINGMGRNEFVVFAVKPCLNARPSLAVGPDNADSSDTCTKAIFHYTPHEVELPGGVVAWSLHMVSAEDVPELLTSDSECVSDSECSLNALQLNARARAEGPKAAAWSQCGGKKWEGATVCADGTECFKVDDWYSQCRPKATTGVPAPSAKPQAAPAPQTREKPSKPSSVEPEEAEEPEEPSKPEATMHLPKRPPQPKPKIYDTVNPIISRGNFLYDSVTGKRFFAKGVAYNPRNEHYQHNFGPSVQLPGWVDKCIPGEPEGGYRGYSADVQTDDLEDYWSADLEAMANMGANTVRLYNIDPQKSHAKFMKKAHSLGLYVIVPLTGKDWGFLPAFPAPDCYTQEIEEYGNVGTNVLAFAKTVMKEFAPYNNTLLFTAANELAQLDKNGYAAFPCVKAFVRDLHNYQEECSSTMRRVPLIYSDVDTGGGAARKVVADYLTCALDSEADAVDAYGLNVYSWCDETYPGDGKADNFQYSPYKDIKKDFKDFSVPFIFSEFGCNLGVFKTKCPYPDGRTWPDVKHFLGEDMGEFMSGAVAFQWSMDKEEYGLTLSPGFLAGQDELYLLDNYFNLLLGCAQFLTVALQKVYKKYQVNSTWDAPAAKVDKCGFVPEDVAPLEEPHKRPACPSKALWTKVQTQRGVDKVVDWTVLPPPANAPIGNATLNISECSADPGYRGSRGVFPVGFPMVDPGMKPKWVAGRTCHCIQICLKKHGSKYLIS</sequence>
<dbReference type="Pfam" id="PF03198">
    <property type="entry name" value="Glyco_hydro_72"/>
    <property type="match status" value="1"/>
</dbReference>
<evidence type="ECO:0000313" key="13">
    <source>
        <dbReference type="EMBL" id="CAL4800373.1"/>
    </source>
</evidence>
<feature type="compositionally biased region" description="Low complexity" evidence="9">
    <location>
        <begin position="529"/>
        <end position="541"/>
    </location>
</feature>
<evidence type="ECO:0000259" key="10">
    <source>
        <dbReference type="PROSITE" id="PS51164"/>
    </source>
</evidence>
<evidence type="ECO:0000256" key="3">
    <source>
        <dbReference type="ARBA" id="ARBA00022729"/>
    </source>
</evidence>